<dbReference type="EMBL" id="JAACXV010014434">
    <property type="protein sequence ID" value="KAF7267357.1"/>
    <property type="molecule type" value="Genomic_DNA"/>
</dbReference>
<proteinExistence type="predicted"/>
<gene>
    <name evidence="2" type="ORF">GWI33_019430</name>
</gene>
<name>A0A834I5E9_RHYFE</name>
<evidence type="ECO:0000313" key="3">
    <source>
        <dbReference type="Proteomes" id="UP000625711"/>
    </source>
</evidence>
<dbReference type="Proteomes" id="UP000625711">
    <property type="component" value="Unassembled WGS sequence"/>
</dbReference>
<evidence type="ECO:0000256" key="1">
    <source>
        <dbReference type="SAM" id="MobiDB-lite"/>
    </source>
</evidence>
<comment type="caution">
    <text evidence="2">The sequence shown here is derived from an EMBL/GenBank/DDBJ whole genome shotgun (WGS) entry which is preliminary data.</text>
</comment>
<dbReference type="AlphaFoldDB" id="A0A834I5E9"/>
<accession>A0A834I5E9</accession>
<keyword evidence="3" id="KW-1185">Reference proteome</keyword>
<protein>
    <submittedName>
        <fullName evidence="2">Uncharacterized protein</fullName>
    </submittedName>
</protein>
<feature type="region of interest" description="Disordered" evidence="1">
    <location>
        <begin position="1"/>
        <end position="22"/>
    </location>
</feature>
<organism evidence="2 3">
    <name type="scientific">Rhynchophorus ferrugineus</name>
    <name type="common">Red palm weevil</name>
    <name type="synonym">Curculio ferrugineus</name>
    <dbReference type="NCBI Taxonomy" id="354439"/>
    <lineage>
        <taxon>Eukaryota</taxon>
        <taxon>Metazoa</taxon>
        <taxon>Ecdysozoa</taxon>
        <taxon>Arthropoda</taxon>
        <taxon>Hexapoda</taxon>
        <taxon>Insecta</taxon>
        <taxon>Pterygota</taxon>
        <taxon>Neoptera</taxon>
        <taxon>Endopterygota</taxon>
        <taxon>Coleoptera</taxon>
        <taxon>Polyphaga</taxon>
        <taxon>Cucujiformia</taxon>
        <taxon>Curculionidae</taxon>
        <taxon>Dryophthorinae</taxon>
        <taxon>Rhynchophorus</taxon>
    </lineage>
</organism>
<sequence>MYRLRDLLSESNQDDRMHEDMNSRRYKEPYKLLTIPSLCTADNLELNFQNFRFEIYYFRAGDRPGVGRPSLVEVPLDEEDAV</sequence>
<reference evidence="2" key="1">
    <citation type="submission" date="2020-08" db="EMBL/GenBank/DDBJ databases">
        <title>Genome sequencing and assembly of the red palm weevil Rhynchophorus ferrugineus.</title>
        <authorList>
            <person name="Dias G.B."/>
            <person name="Bergman C.M."/>
            <person name="Manee M."/>
        </authorList>
    </citation>
    <scope>NUCLEOTIDE SEQUENCE</scope>
    <source>
        <strain evidence="2">AA-2017</strain>
        <tissue evidence="2">Whole larva</tissue>
    </source>
</reference>
<evidence type="ECO:0000313" key="2">
    <source>
        <dbReference type="EMBL" id="KAF7267357.1"/>
    </source>
</evidence>